<evidence type="ECO:0000259" key="3">
    <source>
        <dbReference type="Pfam" id="PF07670"/>
    </source>
</evidence>
<keyword evidence="5" id="KW-1185">Reference proteome</keyword>
<feature type="domain" description="Ferrous iron transport protein B C-terminal" evidence="2">
    <location>
        <begin position="41"/>
        <end position="89"/>
    </location>
</feature>
<feature type="transmembrane region" description="Helical" evidence="1">
    <location>
        <begin position="38"/>
        <end position="58"/>
    </location>
</feature>
<evidence type="ECO:0000259" key="2">
    <source>
        <dbReference type="Pfam" id="PF07664"/>
    </source>
</evidence>
<keyword evidence="1" id="KW-0812">Transmembrane</keyword>
<dbReference type="AlphaFoldDB" id="A0A926E579"/>
<dbReference type="InterPro" id="IPR011640">
    <property type="entry name" value="Fe2_transport_prot_B_C"/>
</dbReference>
<dbReference type="PANTHER" id="PTHR43185">
    <property type="entry name" value="FERROUS IRON TRANSPORT PROTEIN B"/>
    <property type="match status" value="1"/>
</dbReference>
<comment type="caution">
    <text evidence="4">The sequence shown here is derived from an EMBL/GenBank/DDBJ whole genome shotgun (WGS) entry which is preliminary data.</text>
</comment>
<feature type="transmembrane region" description="Helical" evidence="1">
    <location>
        <begin position="94"/>
        <end position="116"/>
    </location>
</feature>
<accession>A0A926E579</accession>
<reference evidence="4" key="1">
    <citation type="submission" date="2020-08" db="EMBL/GenBank/DDBJ databases">
        <title>Genome public.</title>
        <authorList>
            <person name="Liu C."/>
            <person name="Sun Q."/>
        </authorList>
    </citation>
    <scope>NUCLEOTIDE SEQUENCE</scope>
    <source>
        <strain evidence="4">NSJ-33</strain>
    </source>
</reference>
<feature type="transmembrane region" description="Helical" evidence="1">
    <location>
        <begin position="192"/>
        <end position="217"/>
    </location>
</feature>
<dbReference type="GO" id="GO:0005886">
    <property type="term" value="C:plasma membrane"/>
    <property type="evidence" value="ECO:0007669"/>
    <property type="project" value="TreeGrafter"/>
</dbReference>
<sequence length="255" mass="27426">MEQSRRLDGGAFPTLITLISIFFVGAAATMGASVLSTLFLVGVIVLGVLMTFLLSRILSKTILKGIPSSFTLELPPYRKPQIGKVIVRSIFDRTLFVLGRAIVVAAPAGIVIWLMANISVGGETILALCTNFLDPFASLFGMDGTILMAFILGFPANEIVLPIIIMSYMAGGTLIELDQLSELQTLLVDNGWTIITAVCTMLFSLMHWPCSTTCLTIRKETGSWKWAGVSFLVPTVTGFVICFIVASVGRLLGIA</sequence>
<feature type="transmembrane region" description="Helical" evidence="1">
    <location>
        <begin position="159"/>
        <end position="177"/>
    </location>
</feature>
<gene>
    <name evidence="4" type="ORF">H8710_06715</name>
</gene>
<dbReference type="GO" id="GO:0015093">
    <property type="term" value="F:ferrous iron transmembrane transporter activity"/>
    <property type="evidence" value="ECO:0007669"/>
    <property type="project" value="InterPro"/>
</dbReference>
<dbReference type="InterPro" id="IPR050860">
    <property type="entry name" value="FeoB_GTPase"/>
</dbReference>
<keyword evidence="1" id="KW-1133">Transmembrane helix</keyword>
<protein>
    <submittedName>
        <fullName evidence="4">Ferrous iron transporter B</fullName>
    </submittedName>
</protein>
<evidence type="ECO:0000256" key="1">
    <source>
        <dbReference type="SAM" id="Phobius"/>
    </source>
</evidence>
<evidence type="ECO:0000313" key="4">
    <source>
        <dbReference type="EMBL" id="MBC8559760.1"/>
    </source>
</evidence>
<dbReference type="InterPro" id="IPR011642">
    <property type="entry name" value="Gate_dom"/>
</dbReference>
<evidence type="ECO:0000313" key="5">
    <source>
        <dbReference type="Proteomes" id="UP000610760"/>
    </source>
</evidence>
<dbReference type="EMBL" id="JACRSV010000002">
    <property type="protein sequence ID" value="MBC8559760.1"/>
    <property type="molecule type" value="Genomic_DNA"/>
</dbReference>
<dbReference type="Pfam" id="PF07670">
    <property type="entry name" value="Gate"/>
    <property type="match status" value="1"/>
</dbReference>
<feature type="domain" description="Nucleoside transporter/FeoB GTPase Gate" evidence="3">
    <location>
        <begin position="100"/>
        <end position="224"/>
    </location>
</feature>
<proteinExistence type="predicted"/>
<organism evidence="4 5">
    <name type="scientific">Fumia xinanensis</name>
    <dbReference type="NCBI Taxonomy" id="2763659"/>
    <lineage>
        <taxon>Bacteria</taxon>
        <taxon>Bacillati</taxon>
        <taxon>Bacillota</taxon>
        <taxon>Clostridia</taxon>
        <taxon>Eubacteriales</taxon>
        <taxon>Oscillospiraceae</taxon>
        <taxon>Fumia</taxon>
    </lineage>
</organism>
<name>A0A926E579_9FIRM</name>
<feature type="transmembrane region" description="Helical" evidence="1">
    <location>
        <begin position="229"/>
        <end position="252"/>
    </location>
</feature>
<dbReference type="PANTHER" id="PTHR43185:SF2">
    <property type="entry name" value="FERROUS IRON TRANSPORT PROTEIN B"/>
    <property type="match status" value="1"/>
</dbReference>
<dbReference type="Proteomes" id="UP000610760">
    <property type="component" value="Unassembled WGS sequence"/>
</dbReference>
<keyword evidence="1" id="KW-0472">Membrane</keyword>
<dbReference type="Pfam" id="PF07664">
    <property type="entry name" value="FeoB_C"/>
    <property type="match status" value="1"/>
</dbReference>
<feature type="transmembrane region" description="Helical" evidence="1">
    <location>
        <begin position="12"/>
        <end position="32"/>
    </location>
</feature>